<feature type="compositionally biased region" description="Low complexity" evidence="1">
    <location>
        <begin position="1327"/>
        <end position="1347"/>
    </location>
</feature>
<evidence type="ECO:0000313" key="2">
    <source>
        <dbReference type="EMBL" id="EUD69503.1"/>
    </source>
</evidence>
<dbReference type="EMBL" id="KI965460">
    <property type="protein sequence ID" value="EUD69503.1"/>
    <property type="molecule type" value="Genomic_DNA"/>
</dbReference>
<feature type="compositionally biased region" description="Low complexity" evidence="1">
    <location>
        <begin position="250"/>
        <end position="279"/>
    </location>
</feature>
<feature type="compositionally biased region" description="Polar residues" evidence="1">
    <location>
        <begin position="1479"/>
        <end position="1489"/>
    </location>
</feature>
<feature type="compositionally biased region" description="Basic and acidic residues" evidence="1">
    <location>
        <begin position="760"/>
        <end position="769"/>
    </location>
</feature>
<gene>
    <name evidence="2" type="ORF">C922_00366</name>
</gene>
<name>W7AE11_9APIC</name>
<feature type="compositionally biased region" description="Basic residues" evidence="1">
    <location>
        <begin position="970"/>
        <end position="981"/>
    </location>
</feature>
<protein>
    <submittedName>
        <fullName evidence="2">Uncharacterized protein</fullName>
    </submittedName>
</protein>
<feature type="compositionally biased region" description="Polar residues" evidence="1">
    <location>
        <begin position="288"/>
        <end position="297"/>
    </location>
</feature>
<reference evidence="2 3" key="1">
    <citation type="submission" date="2013-02" db="EMBL/GenBank/DDBJ databases">
        <title>The Genome Sequence of Plasmodium inui San Antonio 1.</title>
        <authorList>
            <consortium name="The Broad Institute Genome Sequencing Platform"/>
            <consortium name="The Broad Institute Genome Sequencing Center for Infectious Disease"/>
            <person name="Neafsey D."/>
            <person name="Cheeseman I."/>
            <person name="Volkman S."/>
            <person name="Adams J."/>
            <person name="Walker B."/>
            <person name="Young S.K."/>
            <person name="Zeng Q."/>
            <person name="Gargeya S."/>
            <person name="Fitzgerald M."/>
            <person name="Haas B."/>
            <person name="Abouelleil A."/>
            <person name="Alvarado L."/>
            <person name="Arachchi H.M."/>
            <person name="Berlin A.M."/>
            <person name="Chapman S.B."/>
            <person name="Dewar J."/>
            <person name="Goldberg J."/>
            <person name="Griggs A."/>
            <person name="Gujja S."/>
            <person name="Hansen M."/>
            <person name="Howarth C."/>
            <person name="Imamovic A."/>
            <person name="Larimer J."/>
            <person name="McCowan C."/>
            <person name="Murphy C."/>
            <person name="Neiman D."/>
            <person name="Pearson M."/>
            <person name="Priest M."/>
            <person name="Roberts A."/>
            <person name="Saif S."/>
            <person name="Shea T."/>
            <person name="Sisk P."/>
            <person name="Sykes S."/>
            <person name="Wortman J."/>
            <person name="Nusbaum C."/>
            <person name="Birren B."/>
        </authorList>
    </citation>
    <scope>NUCLEOTIDE SEQUENCE [LARGE SCALE GENOMIC DNA]</scope>
    <source>
        <strain evidence="2 3">San Antonio 1</strain>
    </source>
</reference>
<feature type="compositionally biased region" description="Basic and acidic residues" evidence="1">
    <location>
        <begin position="1039"/>
        <end position="1050"/>
    </location>
</feature>
<feature type="compositionally biased region" description="Polar residues" evidence="1">
    <location>
        <begin position="1310"/>
        <end position="1326"/>
    </location>
</feature>
<keyword evidence="3" id="KW-1185">Reference proteome</keyword>
<feature type="compositionally biased region" description="Polar residues" evidence="1">
    <location>
        <begin position="651"/>
        <end position="664"/>
    </location>
</feature>
<sequence length="2685" mass="304346">MYKCVNVDSLDDEFLTNKDSFNNLNVKERSSGRIAKSYYGKNDAEHMMQNAEKNYLNRFDAANGNLNKNYLYFCDNVMDENSSKNSDLNSKALEEHLSNYSYHVDPEYIRSNSYGGSQVRVGGSHLISLSEQKNMILSKERINNSYFSKNYDNTSDAHRNDCNKNRDQIVNMISNHYNNLIRTTNKGIENIYNNCDAIISKQNYDSSSDVSSTILINKDDITQNNNHYADYNCNSYFNYRNDHTSTHHYNGSANNGGQNNGSRTGHYNGSNSGYNNGSSTRNNKRHTNGCNNGSLLSRNGNYDGGKRECFPYAHESSLNENLIHDTCDYAKVGKVELAMRDNELNSLSVCNDEDAQNRIVQDMDEQIKQGDMYFSNRLQSIERENTNNRIKIYDIFNNLNIKKSNNTNMGILNFLKNKRNNKYAYDSKGIRNDAAENETLSRENQSSGVCNKAGRISGEGIPGDGHAANGHNAGGASPSGHSNTEGSYNSNRFNTIMRNVESNDPHNNPPVLKGFAYNDEEAKNKLATSHHILIDKKYIEENEEKPSKAQLANKSNISSFETFKLLEKDDNGDVTNLYRIAPNEFLNKRNSCSDECSNKTDSAKNKQNNPFIVYHYVKKERTDNAALLPNGKGKGGRNKSGSTGSKGNEKCNVNSESSKRNPSGNNFEENNNPIHSHCVDNYDCGKELPSRGNKTNRKGPIPRNPATNSSDNYNIGKKGLHIFKTGSEVHNGSFNHYSKKGTKKDSFDGEHRMDVKRRKPDKDHHHFKEGFETDGEFPFNAKCNGNDTYYLHEENRKNEKVKTNEELSSKYISSYSESSLPSSMQSFAEPKDRVSQNSRNSSMELTKEIKNKCEKKCNVKRKMDMKGKQKNEQFHPSKTNSLIDDISCIYEDAKQYNFIDGIAGNRMKRNDNCRHNVNESANCDNANKYNKGIDIDVRIPGDPHNYDETEAPLEQNNCKHECRDVPTVYVKKKKKRKKKKHNENDRHTESGSDRDGANSCDEGGGNNDCKKSLKGEDSSVRSTHRRSNSPNVNQSDPRNAVERGSKKYSGEHNNALKEVITHKGDNHDRDSEKGNGRDDAYDHLVASKVAHSMNPFRHNMTTNPKEDDSGANEGVRGSDEGDDYNSRDLFDRHAKCNVRRRYKKGNVNTLEESQIAQECNENCVTKKKEKKKKKEEPSKTKKTMAQDGNIAQDEDIAHGDDTNVLVKCKMKKKSSYIISNYELRACSMRENVPGSKTHFVAACKKMHQTKENTSKKSALKNGANQSSSSFNSSSNENFEQDEVECDNKAVRRKSACLKENNRKRTHSKPLHSNASSIRNSRGTNKGNSYNSQSRSSNSNSAMSDIGSNSEDFPDGENQNVKAKTGKNRNSHFPNSGKIELTFCSGQEESQRYRRERETFGNGTENRDSDADSHVGKQNRPVNGVENDSHFPNSVAKKKRQSNLAKSKNGKQQDVSTEEENTDFDNLKEKRKRTKKYPSTACSSTPTDGSSKLVYNPNGNQSAQHDRRSQVKKGSTPHGDEQICANVHHESENFSSSDAKDVSMRGKNVCTRDTNIHRAHLNDPRMSYADISMTNYRTPSSKNSMDSIDNLASGGSLNKRKDRQLMTQSEENFGGAPKEMYPSVQCAPMGGGNINHMNAHLKNIASENNTKGIAASMINASEFAHQRVYCQNGDYKNLIMTGDVTSCEEKVLPMEEQRMGRHPARDSIKQQTSLFYEKDGKLDDIVRHSNKSELLCNPKRMLNRTLLNGDPPSGHTPHKEHRRKETPSQDNPFKPTQYLDHRRKTENYHNRSCNISKEDIMYNNIYEKEAGIFLKNIVPSQWSGGADTFLTAHRSKKNGEGVNVSLHTNTSMNINYKHEDPHTYQSKNAYMLEEQIFPRKFIQGKNYNNALSNSRFSNEDKNDEILHEEGKRHLFSSRDQEVDNIYRRDSVSNVQVVDRGAPAHLKKSVQSTYHVYVNNATQEQPQRMGPPCGFIYYPAETHTNANGYTPHPNFFQKEAKAAQRSIEKNPFSLDSHIKSANMDGRIIFYKMEEQDTMSVTSSTDRESQKKEYDASRIKVFDKTRRSNVNRDQSDWFPCKTDFEQNASERKRTNNMEGGICAKGSHRRGDPNDEHSQRYMHMGGAAPFSGISPSNCERYRNGVNDMDEQNGDGSFSRHGKDTTIHSIRKNNNGDKSGDNNGNDRGGNNSRHFDKGINLHVRNAPNEADTKGVHMNSQVVYSELESAAVPNELLGKNNENCNKPYSSTNRIPRHRFTNNFSIDFANILKNYKDKSNNYLNKQYIQDLERIHFLIQDFTNSYRCSDNLKSIFQLLQYEIEKEKRENQYFCQDQKYLVLTMPLNDMKKNSDNFGEPSLKEPIFEYKLDACLLENLENQSKGESCSWGRNHLREDLTKGNNLIKNCSMGDDLNYDDSDYDANDKCVEKCTTGNCRGLCMRSPSCVASPNSTTDAEAIATSVVVHAYRHNGGESSNGNDSDRQVRANRCINNLPKMDKLGKHCISKKRCSGSLNESILSKMNIFIIRHNNRVYKFKLNSNFPLRGNQLNNKKNGRLFKLLTSFYKPFFKQACNKRNVLLNEDLPLSYVHNLDPSKDSLSNDQTDNGTAKSSHINNEDNFYNIIQSSGLTNIDDLFISDDEVNLIYMYNNHRNEKVYSLEKLDALKSQNSTLSTLDDCANTGQENYSCKKLTE</sequence>
<evidence type="ECO:0000256" key="1">
    <source>
        <dbReference type="SAM" id="MobiDB-lite"/>
    </source>
</evidence>
<feature type="region of interest" description="Disordered" evidence="1">
    <location>
        <begin position="623"/>
        <end position="672"/>
    </location>
</feature>
<feature type="compositionally biased region" description="Basic residues" evidence="1">
    <location>
        <begin position="1290"/>
        <end position="1309"/>
    </location>
</feature>
<feature type="compositionally biased region" description="Basic and acidic residues" evidence="1">
    <location>
        <begin position="1059"/>
        <end position="1079"/>
    </location>
</feature>
<feature type="region of interest" description="Disordered" evidence="1">
    <location>
        <begin position="817"/>
        <end position="847"/>
    </location>
</feature>
<dbReference type="Proteomes" id="UP000030640">
    <property type="component" value="Unassembled WGS sequence"/>
</dbReference>
<feature type="compositionally biased region" description="Low complexity" evidence="1">
    <location>
        <begin position="2176"/>
        <end position="2187"/>
    </location>
</feature>
<feature type="region of interest" description="Disordered" evidence="1">
    <location>
        <begin position="1249"/>
        <end position="1520"/>
    </location>
</feature>
<dbReference type="RefSeq" id="XP_008814205.1">
    <property type="nucleotide sequence ID" value="XM_008815983.1"/>
</dbReference>
<feature type="compositionally biased region" description="Polar residues" evidence="1">
    <location>
        <begin position="835"/>
        <end position="844"/>
    </location>
</feature>
<feature type="region of interest" description="Disordered" evidence="1">
    <location>
        <begin position="248"/>
        <end position="297"/>
    </location>
</feature>
<feature type="region of interest" description="Disordered" evidence="1">
    <location>
        <begin position="1742"/>
        <end position="1783"/>
    </location>
</feature>
<feature type="region of interest" description="Disordered" evidence="1">
    <location>
        <begin position="436"/>
        <end position="490"/>
    </location>
</feature>
<feature type="region of interest" description="Disordered" evidence="1">
    <location>
        <begin position="2094"/>
        <end position="2192"/>
    </location>
</feature>
<feature type="region of interest" description="Disordered" evidence="1">
    <location>
        <begin position="731"/>
        <end position="769"/>
    </location>
</feature>
<evidence type="ECO:0000313" key="3">
    <source>
        <dbReference type="Proteomes" id="UP000030640"/>
    </source>
</evidence>
<feature type="compositionally biased region" description="Basic and acidic residues" evidence="1">
    <location>
        <begin position="743"/>
        <end position="753"/>
    </location>
</feature>
<organism evidence="2 3">
    <name type="scientific">Plasmodium inui San Antonio 1</name>
    <dbReference type="NCBI Taxonomy" id="1237626"/>
    <lineage>
        <taxon>Eukaryota</taxon>
        <taxon>Sar</taxon>
        <taxon>Alveolata</taxon>
        <taxon>Apicomplexa</taxon>
        <taxon>Aconoidasida</taxon>
        <taxon>Haemosporida</taxon>
        <taxon>Plasmodiidae</taxon>
        <taxon>Plasmodium</taxon>
        <taxon>Plasmodium (Plasmodium)</taxon>
    </lineage>
</organism>
<feature type="compositionally biased region" description="Low complexity" evidence="1">
    <location>
        <begin position="465"/>
        <end position="483"/>
    </location>
</feature>
<feature type="compositionally biased region" description="Polar residues" evidence="1">
    <location>
        <begin position="1028"/>
        <end position="1037"/>
    </location>
</feature>
<feature type="compositionally biased region" description="Low complexity" evidence="1">
    <location>
        <begin position="817"/>
        <end position="826"/>
    </location>
</feature>
<feature type="compositionally biased region" description="Polar residues" evidence="1">
    <location>
        <begin position="1441"/>
        <end position="1454"/>
    </location>
</feature>
<accession>W7AE11</accession>
<dbReference type="OrthoDB" id="378574at2759"/>
<feature type="compositionally biased region" description="Basic and acidic residues" evidence="1">
    <location>
        <begin position="1008"/>
        <end position="1019"/>
    </location>
</feature>
<feature type="compositionally biased region" description="Basic and acidic residues" evidence="1">
    <location>
        <begin position="982"/>
        <end position="996"/>
    </location>
</feature>
<feature type="region of interest" description="Disordered" evidence="1">
    <location>
        <begin position="1092"/>
        <end position="1127"/>
    </location>
</feature>
<feature type="compositionally biased region" description="Low complexity" evidence="1">
    <location>
        <begin position="1264"/>
        <end position="1277"/>
    </location>
</feature>
<dbReference type="GeneID" id="20035640"/>
<feature type="compositionally biased region" description="Basic and acidic residues" evidence="1">
    <location>
        <begin position="1116"/>
        <end position="1127"/>
    </location>
</feature>
<feature type="compositionally biased region" description="Basic and acidic residues" evidence="1">
    <location>
        <begin position="2105"/>
        <end position="2115"/>
    </location>
</feature>
<feature type="region of interest" description="Disordered" evidence="1">
    <location>
        <begin position="689"/>
        <end position="715"/>
    </location>
</feature>
<feature type="region of interest" description="Disordered" evidence="1">
    <location>
        <begin position="969"/>
        <end position="1079"/>
    </location>
</feature>
<feature type="region of interest" description="Disordered" evidence="1">
    <location>
        <begin position="1165"/>
        <end position="1195"/>
    </location>
</feature>
<dbReference type="VEuPathDB" id="PlasmoDB:C922_00366"/>
<feature type="compositionally biased region" description="Basic and acidic residues" evidence="1">
    <location>
        <begin position="1388"/>
        <end position="1414"/>
    </location>
</feature>
<proteinExistence type="predicted"/>